<keyword evidence="8" id="KW-0902">Two-component regulatory system</keyword>
<keyword evidence="10" id="KW-0472">Membrane</keyword>
<dbReference type="InterPro" id="IPR050482">
    <property type="entry name" value="Sensor_HK_TwoCompSys"/>
</dbReference>
<dbReference type="GO" id="GO:0046983">
    <property type="term" value="F:protein dimerization activity"/>
    <property type="evidence" value="ECO:0007669"/>
    <property type="project" value="InterPro"/>
</dbReference>
<dbReference type="InterPro" id="IPR011712">
    <property type="entry name" value="Sig_transdc_His_kin_sub3_dim/P"/>
</dbReference>
<feature type="transmembrane region" description="Helical" evidence="10">
    <location>
        <begin position="123"/>
        <end position="142"/>
    </location>
</feature>
<protein>
    <recommendedName>
        <fullName evidence="2">histidine kinase</fullName>
        <ecNumber evidence="2">2.7.13.3</ecNumber>
    </recommendedName>
</protein>
<keyword evidence="10" id="KW-1133">Transmembrane helix</keyword>
<keyword evidence="7" id="KW-0067">ATP-binding</keyword>
<evidence type="ECO:0000256" key="2">
    <source>
        <dbReference type="ARBA" id="ARBA00012438"/>
    </source>
</evidence>
<dbReference type="GO" id="GO:0005524">
    <property type="term" value="F:ATP binding"/>
    <property type="evidence" value="ECO:0007669"/>
    <property type="project" value="UniProtKB-KW"/>
</dbReference>
<keyword evidence="9" id="KW-0175">Coiled coil</keyword>
<feature type="domain" description="Signal transduction histidine kinase subgroup 3 dimerisation and phosphoacceptor" evidence="12">
    <location>
        <begin position="166"/>
        <end position="231"/>
    </location>
</feature>
<comment type="catalytic activity">
    <reaction evidence="1">
        <text>ATP + protein L-histidine = ADP + protein N-phospho-L-histidine.</text>
        <dbReference type="EC" id="2.7.13.3"/>
    </reaction>
</comment>
<comment type="caution">
    <text evidence="13">The sequence shown here is derived from an EMBL/GenBank/DDBJ whole genome shotgun (WGS) entry which is preliminary data.</text>
</comment>
<evidence type="ECO:0000313" key="13">
    <source>
        <dbReference type="EMBL" id="MQY13709.1"/>
    </source>
</evidence>
<keyword evidence="3" id="KW-0597">Phosphoprotein</keyword>
<evidence type="ECO:0000259" key="11">
    <source>
        <dbReference type="Pfam" id="PF02518"/>
    </source>
</evidence>
<evidence type="ECO:0000256" key="8">
    <source>
        <dbReference type="ARBA" id="ARBA00023012"/>
    </source>
</evidence>
<evidence type="ECO:0000256" key="9">
    <source>
        <dbReference type="SAM" id="Coils"/>
    </source>
</evidence>
<dbReference type="GO" id="GO:0000155">
    <property type="term" value="F:phosphorelay sensor kinase activity"/>
    <property type="evidence" value="ECO:0007669"/>
    <property type="project" value="InterPro"/>
</dbReference>
<evidence type="ECO:0000313" key="14">
    <source>
        <dbReference type="Proteomes" id="UP000466345"/>
    </source>
</evidence>
<evidence type="ECO:0000256" key="10">
    <source>
        <dbReference type="SAM" id="Phobius"/>
    </source>
</evidence>
<evidence type="ECO:0000256" key="4">
    <source>
        <dbReference type="ARBA" id="ARBA00022679"/>
    </source>
</evidence>
<sequence length="505" mass="51203">MLVRVFADGVFGVVTLGATAVAVGMLGSVVAPPHAVQLGVLAVALLLLRRPWPGAALVGLATVAGAMPHAALLAAVGAYEVGRRLRGLARPAVLLGACALTVVAAWQWLWLAEAGGWRAPGTGLMVALIAVAGPGLVGTTVGQQEQVVQALREQNAAAEGEARLAERSRIAAEMHDLLGHRLSLISLYAGGLELGVAKASPELKEEAGQLRRTAGTAMDELRDVLGVLGPVRDGATDATGTRADLQALVDDSAAASQRVTLAWSGPDLAGVPVRVRRALHRVVREALTNAHRYAPGAAVTVAVEAGAASVAVRIVNAGGSGEPLDGGTGRGLVQLRERVEVLGGSLECGPADGGFAVAARIPLGGVRGAVVGAGGGPVRDVLTLLPRLAAGAVGLASVGALLLVGLVGAATYVPAGPGERPVVPEDGRPRLGMGRAEVEAVVGPDEPSYRAAAMGREPARPRGAECLYPYPGRDAAVGRLPVVRYCFGGGRLVEIARFSVPTSVR</sequence>
<dbReference type="RefSeq" id="WP_323378152.1">
    <property type="nucleotide sequence ID" value="NZ_WEGJ01000014.1"/>
</dbReference>
<feature type="transmembrane region" description="Helical" evidence="10">
    <location>
        <begin position="91"/>
        <end position="111"/>
    </location>
</feature>
<dbReference type="SUPFAM" id="SSF55874">
    <property type="entry name" value="ATPase domain of HSP90 chaperone/DNA topoisomerase II/histidine kinase"/>
    <property type="match status" value="1"/>
</dbReference>
<dbReference type="PANTHER" id="PTHR24421:SF10">
    <property type="entry name" value="NITRATE_NITRITE SENSOR PROTEIN NARQ"/>
    <property type="match status" value="1"/>
</dbReference>
<keyword evidence="5" id="KW-0547">Nucleotide-binding</keyword>
<evidence type="ECO:0000256" key="5">
    <source>
        <dbReference type="ARBA" id="ARBA00022741"/>
    </source>
</evidence>
<feature type="domain" description="Histidine kinase/HSP90-like ATPase" evidence="11">
    <location>
        <begin position="276"/>
        <end position="363"/>
    </location>
</feature>
<keyword evidence="14" id="KW-1185">Reference proteome</keyword>
<evidence type="ECO:0000256" key="6">
    <source>
        <dbReference type="ARBA" id="ARBA00022777"/>
    </source>
</evidence>
<gene>
    <name evidence="13" type="ORF">SRB5_38590</name>
</gene>
<dbReference type="CDD" id="cd16917">
    <property type="entry name" value="HATPase_UhpB-NarQ-NarX-like"/>
    <property type="match status" value="1"/>
</dbReference>
<dbReference type="EC" id="2.7.13.3" evidence="2"/>
<evidence type="ECO:0000256" key="3">
    <source>
        <dbReference type="ARBA" id="ARBA00022553"/>
    </source>
</evidence>
<accession>A0A7K0CJP4</accession>
<feature type="transmembrane region" description="Helical" evidence="10">
    <location>
        <begin position="9"/>
        <end position="32"/>
    </location>
</feature>
<feature type="coiled-coil region" evidence="9">
    <location>
        <begin position="141"/>
        <end position="168"/>
    </location>
</feature>
<reference evidence="13 14" key="1">
    <citation type="submission" date="2019-10" db="EMBL/GenBank/DDBJ databases">
        <title>Streptomyces smaragdinus sp. nov. and Streptomyces fabii sp. nov., isolated from the gut of fungus growing-termite Macrotermes natalensis.</title>
        <authorList>
            <person name="Schwitalla J."/>
            <person name="Benndorf R."/>
            <person name="Martin K."/>
            <person name="De Beer W."/>
            <person name="Kaster A.-K."/>
            <person name="Vollmers J."/>
            <person name="Poulsen M."/>
            <person name="Beemelmanns C."/>
        </authorList>
    </citation>
    <scope>NUCLEOTIDE SEQUENCE [LARGE SCALE GENOMIC DNA]</scope>
    <source>
        <strain evidence="13 14">RB5</strain>
    </source>
</reference>
<dbReference type="Gene3D" id="3.30.565.10">
    <property type="entry name" value="Histidine kinase-like ATPase, C-terminal domain"/>
    <property type="match status" value="1"/>
</dbReference>
<dbReference type="AlphaFoldDB" id="A0A7K0CJP4"/>
<proteinExistence type="predicted"/>
<keyword evidence="10" id="KW-0812">Transmembrane</keyword>
<keyword evidence="6" id="KW-0418">Kinase</keyword>
<dbReference type="GO" id="GO:0016020">
    <property type="term" value="C:membrane"/>
    <property type="evidence" value="ECO:0007669"/>
    <property type="project" value="InterPro"/>
</dbReference>
<evidence type="ECO:0000256" key="7">
    <source>
        <dbReference type="ARBA" id="ARBA00022840"/>
    </source>
</evidence>
<evidence type="ECO:0000256" key="1">
    <source>
        <dbReference type="ARBA" id="ARBA00000085"/>
    </source>
</evidence>
<dbReference type="Gene3D" id="1.20.5.1930">
    <property type="match status" value="1"/>
</dbReference>
<organism evidence="13 14">
    <name type="scientific">Streptomyces smaragdinus</name>
    <dbReference type="NCBI Taxonomy" id="2585196"/>
    <lineage>
        <taxon>Bacteria</taxon>
        <taxon>Bacillati</taxon>
        <taxon>Actinomycetota</taxon>
        <taxon>Actinomycetes</taxon>
        <taxon>Kitasatosporales</taxon>
        <taxon>Streptomycetaceae</taxon>
        <taxon>Streptomyces</taxon>
    </lineage>
</organism>
<dbReference type="PANTHER" id="PTHR24421">
    <property type="entry name" value="NITRATE/NITRITE SENSOR PROTEIN NARX-RELATED"/>
    <property type="match status" value="1"/>
</dbReference>
<feature type="transmembrane region" description="Helical" evidence="10">
    <location>
        <begin position="388"/>
        <end position="413"/>
    </location>
</feature>
<dbReference type="Pfam" id="PF02518">
    <property type="entry name" value="HATPase_c"/>
    <property type="match status" value="1"/>
</dbReference>
<keyword evidence="4" id="KW-0808">Transferase</keyword>
<evidence type="ECO:0000259" key="12">
    <source>
        <dbReference type="Pfam" id="PF07730"/>
    </source>
</evidence>
<dbReference type="InterPro" id="IPR003594">
    <property type="entry name" value="HATPase_dom"/>
</dbReference>
<dbReference type="Pfam" id="PF07730">
    <property type="entry name" value="HisKA_3"/>
    <property type="match status" value="1"/>
</dbReference>
<feature type="transmembrane region" description="Helical" evidence="10">
    <location>
        <begin position="52"/>
        <end position="79"/>
    </location>
</feature>
<dbReference type="Proteomes" id="UP000466345">
    <property type="component" value="Unassembled WGS sequence"/>
</dbReference>
<dbReference type="InterPro" id="IPR036890">
    <property type="entry name" value="HATPase_C_sf"/>
</dbReference>
<dbReference type="EMBL" id="WEGJ01000014">
    <property type="protein sequence ID" value="MQY13709.1"/>
    <property type="molecule type" value="Genomic_DNA"/>
</dbReference>
<name>A0A7K0CJP4_9ACTN</name>